<protein>
    <submittedName>
        <fullName evidence="1">Uncharacterized protein</fullName>
    </submittedName>
</protein>
<gene>
    <name evidence="1" type="ORF">PR048_019344</name>
</gene>
<name>A0ABQ9H387_9NEOP</name>
<comment type="caution">
    <text evidence="1">The sequence shown here is derived from an EMBL/GenBank/DDBJ whole genome shotgun (WGS) entry which is preliminary data.</text>
</comment>
<sequence>MNEWGIVISNLMLWAKTKMRYVNEQKTIQYKICCNRVTNLKRKLSEEYYCRKINVSLSHKEKWIIINNAISNNKYSTKNHNEIDNAESLNDYFTTIDSDIASGIKKECTKTANN</sequence>
<dbReference type="Proteomes" id="UP001159363">
    <property type="component" value="Chromosome 6"/>
</dbReference>
<accession>A0ABQ9H387</accession>
<reference evidence="1 2" key="1">
    <citation type="submission" date="2023-02" db="EMBL/GenBank/DDBJ databases">
        <title>LHISI_Scaffold_Assembly.</title>
        <authorList>
            <person name="Stuart O.P."/>
            <person name="Cleave R."/>
            <person name="Magrath M.J.L."/>
            <person name="Mikheyev A.S."/>
        </authorList>
    </citation>
    <scope>NUCLEOTIDE SEQUENCE [LARGE SCALE GENOMIC DNA]</scope>
    <source>
        <strain evidence="1">Daus_M_001</strain>
        <tissue evidence="1">Leg muscle</tissue>
    </source>
</reference>
<dbReference type="EMBL" id="JARBHB010000007">
    <property type="protein sequence ID" value="KAJ8878758.1"/>
    <property type="molecule type" value="Genomic_DNA"/>
</dbReference>
<feature type="non-terminal residue" evidence="1">
    <location>
        <position position="114"/>
    </location>
</feature>
<proteinExistence type="predicted"/>
<organism evidence="1 2">
    <name type="scientific">Dryococelus australis</name>
    <dbReference type="NCBI Taxonomy" id="614101"/>
    <lineage>
        <taxon>Eukaryota</taxon>
        <taxon>Metazoa</taxon>
        <taxon>Ecdysozoa</taxon>
        <taxon>Arthropoda</taxon>
        <taxon>Hexapoda</taxon>
        <taxon>Insecta</taxon>
        <taxon>Pterygota</taxon>
        <taxon>Neoptera</taxon>
        <taxon>Polyneoptera</taxon>
        <taxon>Phasmatodea</taxon>
        <taxon>Verophasmatodea</taxon>
        <taxon>Anareolatae</taxon>
        <taxon>Phasmatidae</taxon>
        <taxon>Eurycanthinae</taxon>
        <taxon>Dryococelus</taxon>
    </lineage>
</organism>
<evidence type="ECO:0000313" key="2">
    <source>
        <dbReference type="Proteomes" id="UP001159363"/>
    </source>
</evidence>
<keyword evidence="2" id="KW-1185">Reference proteome</keyword>
<evidence type="ECO:0000313" key="1">
    <source>
        <dbReference type="EMBL" id="KAJ8878758.1"/>
    </source>
</evidence>